<protein>
    <submittedName>
        <fullName evidence="1">Uncharacterized protein</fullName>
    </submittedName>
</protein>
<reference evidence="2" key="1">
    <citation type="journal article" date="2019" name="Int. J. Syst. Evol. Microbiol.">
        <title>The Global Catalogue of Microorganisms (GCM) 10K type strain sequencing project: providing services to taxonomists for standard genome sequencing and annotation.</title>
        <authorList>
            <consortium name="The Broad Institute Genomics Platform"/>
            <consortium name="The Broad Institute Genome Sequencing Center for Infectious Disease"/>
            <person name="Wu L."/>
            <person name="Ma J."/>
        </authorList>
    </citation>
    <scope>NUCLEOTIDE SEQUENCE [LARGE SCALE GENOMIC DNA]</scope>
    <source>
        <strain evidence="2">KCTC 42739</strain>
    </source>
</reference>
<dbReference type="RefSeq" id="WP_261295945.1">
    <property type="nucleotide sequence ID" value="NZ_JANQBK010000024.1"/>
</dbReference>
<evidence type="ECO:0000313" key="1">
    <source>
        <dbReference type="EMBL" id="MFC3579103.1"/>
    </source>
</evidence>
<organism evidence="1 2">
    <name type="scientific">Sphingomonas hylomeconis</name>
    <dbReference type="NCBI Taxonomy" id="1395958"/>
    <lineage>
        <taxon>Bacteria</taxon>
        <taxon>Pseudomonadati</taxon>
        <taxon>Pseudomonadota</taxon>
        <taxon>Alphaproteobacteria</taxon>
        <taxon>Sphingomonadales</taxon>
        <taxon>Sphingomonadaceae</taxon>
        <taxon>Sphingomonas</taxon>
    </lineage>
</organism>
<dbReference type="Proteomes" id="UP001595713">
    <property type="component" value="Unassembled WGS sequence"/>
</dbReference>
<sequence length="95" mass="10510">MSAPDTCASCRFWDRYTDDSLLKSQRRVGDCRRHPPRISETILSRFMTVPSFGLHVDASEAAEPLTIYAASAFPVTHQTSWCGDFDPTGGEAPIC</sequence>
<gene>
    <name evidence="1" type="ORF">ACFONA_02910</name>
</gene>
<accession>A0ABV7SRL3</accession>
<name>A0ABV7SRL3_9SPHN</name>
<evidence type="ECO:0000313" key="2">
    <source>
        <dbReference type="Proteomes" id="UP001595713"/>
    </source>
</evidence>
<dbReference type="EMBL" id="JBHRXP010000001">
    <property type="protein sequence ID" value="MFC3579103.1"/>
    <property type="molecule type" value="Genomic_DNA"/>
</dbReference>
<comment type="caution">
    <text evidence="1">The sequence shown here is derived from an EMBL/GenBank/DDBJ whole genome shotgun (WGS) entry which is preliminary data.</text>
</comment>
<keyword evidence="2" id="KW-1185">Reference proteome</keyword>
<proteinExistence type="predicted"/>